<dbReference type="Pfam" id="PF14668">
    <property type="entry name" value="RICTOR_V"/>
    <property type="match status" value="1"/>
</dbReference>
<feature type="region of interest" description="Disordered" evidence="1">
    <location>
        <begin position="286"/>
        <end position="387"/>
    </location>
</feature>
<dbReference type="InterPro" id="IPR029452">
    <property type="entry name" value="RICTOR_V"/>
</dbReference>
<dbReference type="Proteomes" id="UP000326759">
    <property type="component" value="Unassembled WGS sequence"/>
</dbReference>
<dbReference type="GO" id="GO:0038203">
    <property type="term" value="P:TORC2 signaling"/>
    <property type="evidence" value="ECO:0007669"/>
    <property type="project" value="TreeGrafter"/>
</dbReference>
<sequence length="387" mass="43180">MEFTLSEALTHLQRGEDGHYGRRTGSKHVVHDVFVLPHLYGSLTLHKEGFSVLIQHESLAQMIEIVREADVSSMAEIYKLKSAIWCLGHIGKSSNGISFLISENLIICLLTLASNCLVYSVKGTVFHALCLIATTWEGANVLQKYGWESVRRHHHEQLQSTSVQDETGDDPFLAPKRTFHPSESEVDDPEKSKAGFYFMDDTDDESESNSLLMDDLEVDSGIPSTARKSQCLDENRGVLIKKGWSSDEPNVGDLCRTLPHDSKPPSYLGHQRSLSDCVPVIDELGTGPHFLPSPESSSSTKRATRLKNRILSSFRRKTKRRDSEGSRTSNSSTASEKVFSFLHPRRRSRLKSVESSGRDEDFDSAHSHSSTDDKIMTEDSDDVEGTP</sequence>
<evidence type="ECO:0000313" key="3">
    <source>
        <dbReference type="EMBL" id="KAB7494663.1"/>
    </source>
</evidence>
<dbReference type="InterPro" id="IPR028268">
    <property type="entry name" value="Pianissimo_fam"/>
</dbReference>
<proteinExistence type="predicted"/>
<feature type="compositionally biased region" description="Basic and acidic residues" evidence="1">
    <location>
        <begin position="356"/>
        <end position="377"/>
    </location>
</feature>
<keyword evidence="4" id="KW-1185">Reference proteome</keyword>
<dbReference type="OrthoDB" id="271111at2759"/>
<feature type="domain" description="Rapamycin-insensitive companion of mTOR" evidence="2">
    <location>
        <begin position="77"/>
        <end position="149"/>
    </location>
</feature>
<dbReference type="SUPFAM" id="SSF48371">
    <property type="entry name" value="ARM repeat"/>
    <property type="match status" value="1"/>
</dbReference>
<dbReference type="PANTHER" id="PTHR13298">
    <property type="entry name" value="CYTOSOLIC REGULATOR PIANISSIMO"/>
    <property type="match status" value="1"/>
</dbReference>
<name>A0A5N5SKU3_9CRUS</name>
<dbReference type="GO" id="GO:0031932">
    <property type="term" value="C:TORC2 complex"/>
    <property type="evidence" value="ECO:0007669"/>
    <property type="project" value="InterPro"/>
</dbReference>
<feature type="compositionally biased region" description="Acidic residues" evidence="1">
    <location>
        <begin position="378"/>
        <end position="387"/>
    </location>
</feature>
<dbReference type="AlphaFoldDB" id="A0A5N5SKU3"/>
<evidence type="ECO:0000256" key="1">
    <source>
        <dbReference type="SAM" id="MobiDB-lite"/>
    </source>
</evidence>
<feature type="non-terminal residue" evidence="3">
    <location>
        <position position="387"/>
    </location>
</feature>
<feature type="region of interest" description="Disordered" evidence="1">
    <location>
        <begin position="156"/>
        <end position="199"/>
    </location>
</feature>
<dbReference type="SMART" id="SM01310">
    <property type="entry name" value="RICTOR_V"/>
    <property type="match status" value="1"/>
</dbReference>
<dbReference type="PANTHER" id="PTHR13298:SF11">
    <property type="entry name" value="RAPAMYCIN-INSENSITIVE COMPANION OF MTOR"/>
    <property type="match status" value="1"/>
</dbReference>
<comment type="caution">
    <text evidence="3">The sequence shown here is derived from an EMBL/GenBank/DDBJ whole genome shotgun (WGS) entry which is preliminary data.</text>
</comment>
<evidence type="ECO:0000259" key="2">
    <source>
        <dbReference type="SMART" id="SM01310"/>
    </source>
</evidence>
<feature type="compositionally biased region" description="Polar residues" evidence="1">
    <location>
        <begin position="326"/>
        <end position="335"/>
    </location>
</feature>
<evidence type="ECO:0000313" key="4">
    <source>
        <dbReference type="Proteomes" id="UP000326759"/>
    </source>
</evidence>
<dbReference type="InterPro" id="IPR016024">
    <property type="entry name" value="ARM-type_fold"/>
</dbReference>
<organism evidence="3 4">
    <name type="scientific">Armadillidium nasatum</name>
    <dbReference type="NCBI Taxonomy" id="96803"/>
    <lineage>
        <taxon>Eukaryota</taxon>
        <taxon>Metazoa</taxon>
        <taxon>Ecdysozoa</taxon>
        <taxon>Arthropoda</taxon>
        <taxon>Crustacea</taxon>
        <taxon>Multicrustacea</taxon>
        <taxon>Malacostraca</taxon>
        <taxon>Eumalacostraca</taxon>
        <taxon>Peracarida</taxon>
        <taxon>Isopoda</taxon>
        <taxon>Oniscidea</taxon>
        <taxon>Crinocheta</taxon>
        <taxon>Armadillidiidae</taxon>
        <taxon>Armadillidium</taxon>
    </lineage>
</organism>
<dbReference type="GO" id="GO:0043539">
    <property type="term" value="F:protein serine/threonine kinase activator activity"/>
    <property type="evidence" value="ECO:0007669"/>
    <property type="project" value="TreeGrafter"/>
</dbReference>
<reference evidence="3 4" key="1">
    <citation type="journal article" date="2019" name="PLoS Biol.">
        <title>Sex chromosomes control vertical transmission of feminizing Wolbachia symbionts in an isopod.</title>
        <authorList>
            <person name="Becking T."/>
            <person name="Chebbi M.A."/>
            <person name="Giraud I."/>
            <person name="Moumen B."/>
            <person name="Laverre T."/>
            <person name="Caubet Y."/>
            <person name="Peccoud J."/>
            <person name="Gilbert C."/>
            <person name="Cordaux R."/>
        </authorList>
    </citation>
    <scope>NUCLEOTIDE SEQUENCE [LARGE SCALE GENOMIC DNA]</scope>
    <source>
        <strain evidence="3">ANa2</strain>
        <tissue evidence="3">Whole body excluding digestive tract and cuticle</tissue>
    </source>
</reference>
<dbReference type="EMBL" id="SEYY01023697">
    <property type="protein sequence ID" value="KAB7494663.1"/>
    <property type="molecule type" value="Genomic_DNA"/>
</dbReference>
<gene>
    <name evidence="3" type="primary">RICTOR</name>
    <name evidence="3" type="ORF">Anas_07413</name>
</gene>
<feature type="compositionally biased region" description="Basic residues" evidence="1">
    <location>
        <begin position="302"/>
        <end position="320"/>
    </location>
</feature>
<accession>A0A5N5SKU3</accession>
<dbReference type="GO" id="GO:0051897">
    <property type="term" value="P:positive regulation of phosphatidylinositol 3-kinase/protein kinase B signal transduction"/>
    <property type="evidence" value="ECO:0007669"/>
    <property type="project" value="TreeGrafter"/>
</dbReference>
<protein>
    <submittedName>
        <fullName evidence="3">Rapamycin-insensitive companion of mTOR</fullName>
    </submittedName>
</protein>